<name>A0A1H6KVE8_MYCRU</name>
<evidence type="ECO:0000313" key="3">
    <source>
        <dbReference type="Proteomes" id="UP000182915"/>
    </source>
</evidence>
<dbReference type="EMBL" id="LT629971">
    <property type="protein sequence ID" value="SEH79586.1"/>
    <property type="molecule type" value="Genomic_DNA"/>
</dbReference>
<protein>
    <submittedName>
        <fullName evidence="2">Uncharacterized protein</fullName>
    </submittedName>
</protein>
<evidence type="ECO:0000313" key="2">
    <source>
        <dbReference type="EMBL" id="SEH79586.1"/>
    </source>
</evidence>
<keyword evidence="3" id="KW-1185">Reference proteome</keyword>
<proteinExistence type="predicted"/>
<organism evidence="2 3">
    <name type="scientific">Mycolicibacterium rutilum</name>
    <name type="common">Mycobacterium rutilum</name>
    <dbReference type="NCBI Taxonomy" id="370526"/>
    <lineage>
        <taxon>Bacteria</taxon>
        <taxon>Bacillati</taxon>
        <taxon>Actinomycetota</taxon>
        <taxon>Actinomycetes</taxon>
        <taxon>Mycobacteriales</taxon>
        <taxon>Mycobacteriaceae</taxon>
        <taxon>Mycolicibacterium</taxon>
    </lineage>
</organism>
<sequence>MVLPADVGRVGVLGAAILALVRYVNGLPGETNGRKTVDGEMWWRASQDDIGQALGGVHRDSIRRALVKLQGAGELLARTPVDSFYGDRAQAYRVPDVPLRGMQQGSDVPLRENAESIARNAASRCGETQQAGAAKHNILPISGELSEEVGEKAEPAADEPLDVEPVPDPDDDPPPRNLPAQSTDPAGAWVDAELVDDDPDPDPGPQRYCDAHMPEGTDASCGACGRRRKIRDEWQQRQQARFLMTAFSKTAEPTTPVRREPLPKPEPPAWVPGPDGRPRCRRHGHLPTAPPACTRCHDAAIAAGTSA</sequence>
<accession>A0A1H6KVE8</accession>
<feature type="region of interest" description="Disordered" evidence="1">
    <location>
        <begin position="251"/>
        <end position="288"/>
    </location>
</feature>
<dbReference type="Proteomes" id="UP000182915">
    <property type="component" value="Chromosome I"/>
</dbReference>
<dbReference type="STRING" id="370526.SAMN04489835_4232"/>
<evidence type="ECO:0000256" key="1">
    <source>
        <dbReference type="SAM" id="MobiDB-lite"/>
    </source>
</evidence>
<dbReference type="AlphaFoldDB" id="A0A1H6KVE8"/>
<reference evidence="3" key="1">
    <citation type="submission" date="2016-10" db="EMBL/GenBank/DDBJ databases">
        <authorList>
            <person name="Varghese N."/>
            <person name="Submissions S."/>
        </authorList>
    </citation>
    <scope>NUCLEOTIDE SEQUENCE [LARGE SCALE GENOMIC DNA]</scope>
    <source>
        <strain evidence="3">DSM 45405</strain>
    </source>
</reference>
<feature type="region of interest" description="Disordered" evidence="1">
    <location>
        <begin position="120"/>
        <end position="139"/>
    </location>
</feature>
<feature type="region of interest" description="Disordered" evidence="1">
    <location>
        <begin position="148"/>
        <end position="218"/>
    </location>
</feature>
<gene>
    <name evidence="2" type="ORF">SAMN04489835_4232</name>
</gene>
<feature type="compositionally biased region" description="Acidic residues" evidence="1">
    <location>
        <begin position="156"/>
        <end position="172"/>
    </location>
</feature>